<accession>A0ABT6KTY5</accession>
<dbReference type="GO" id="GO:0006508">
    <property type="term" value="P:proteolysis"/>
    <property type="evidence" value="ECO:0007669"/>
    <property type="project" value="UniProtKB-KW"/>
</dbReference>
<keyword evidence="1" id="KW-0472">Membrane</keyword>
<feature type="transmembrane region" description="Helical" evidence="1">
    <location>
        <begin position="218"/>
        <end position="235"/>
    </location>
</feature>
<gene>
    <name evidence="3" type="ORF">M2272_000807</name>
</gene>
<feature type="transmembrane region" description="Helical" evidence="1">
    <location>
        <begin position="132"/>
        <end position="154"/>
    </location>
</feature>
<evidence type="ECO:0000313" key="3">
    <source>
        <dbReference type="EMBL" id="MDH6194186.1"/>
    </source>
</evidence>
<proteinExistence type="predicted"/>
<reference evidence="3 4" key="1">
    <citation type="submission" date="2023-04" db="EMBL/GenBank/DDBJ databases">
        <title>Forest soil microbial communities from Buena Vista Peninsula, Colon Province, Panama.</title>
        <authorList>
            <person name="Bouskill N."/>
        </authorList>
    </citation>
    <scope>NUCLEOTIDE SEQUENCE [LARGE SCALE GENOMIC DNA]</scope>
    <source>
        <strain evidence="3 4">AC80</strain>
    </source>
</reference>
<feature type="transmembrane region" description="Helical" evidence="1">
    <location>
        <begin position="20"/>
        <end position="40"/>
    </location>
</feature>
<evidence type="ECO:0000313" key="4">
    <source>
        <dbReference type="Proteomes" id="UP001160130"/>
    </source>
</evidence>
<dbReference type="InterPro" id="IPR003675">
    <property type="entry name" value="Rce1/LyrA-like_dom"/>
</dbReference>
<evidence type="ECO:0000256" key="1">
    <source>
        <dbReference type="SAM" id="Phobius"/>
    </source>
</evidence>
<keyword evidence="3" id="KW-0645">Protease</keyword>
<feature type="transmembrane region" description="Helical" evidence="1">
    <location>
        <begin position="166"/>
        <end position="183"/>
    </location>
</feature>
<protein>
    <submittedName>
        <fullName evidence="3">Membrane protease YdiL (CAAX protease family)</fullName>
    </submittedName>
</protein>
<dbReference type="PANTHER" id="PTHR36435">
    <property type="entry name" value="SLR1288 PROTEIN"/>
    <property type="match status" value="1"/>
</dbReference>
<dbReference type="Pfam" id="PF02517">
    <property type="entry name" value="Rce1-like"/>
    <property type="match status" value="1"/>
</dbReference>
<keyword evidence="1" id="KW-0812">Transmembrane</keyword>
<feature type="transmembrane region" description="Helical" evidence="1">
    <location>
        <begin position="46"/>
        <end position="70"/>
    </location>
</feature>
<dbReference type="InterPro" id="IPR052710">
    <property type="entry name" value="CAAX_protease"/>
</dbReference>
<dbReference type="EMBL" id="JARXVE010000001">
    <property type="protein sequence ID" value="MDH6194186.1"/>
    <property type="molecule type" value="Genomic_DNA"/>
</dbReference>
<feature type="transmembrane region" description="Helical" evidence="1">
    <location>
        <begin position="189"/>
        <end position="206"/>
    </location>
</feature>
<sequence>MDIEQQTPAAATHRWGLGAFLLVEAVYLLSSASIGLLVPSRGAPQAWLITLAIGVPTVLAAALAMAIAAWRGNGPRIDFRWRWSWRAIGLGLMFGIGGLFVTLPAAVLYQAIVGPDVNSAVGAVFNGIRTTWPLAVAVLVLVSFIAPICEEVVYRGLLWGALEQRWGRWVAVTVSTVVFALAHLEPIRAPLLLVVAIPIALARLYSGNLWAGIVAHQVTNLLPGIVMMLGLTGMLPPP</sequence>
<organism evidence="3 4">
    <name type="scientific">Mycolicibacterium frederiksbergense</name>
    <dbReference type="NCBI Taxonomy" id="117567"/>
    <lineage>
        <taxon>Bacteria</taxon>
        <taxon>Bacillati</taxon>
        <taxon>Actinomycetota</taxon>
        <taxon>Actinomycetes</taxon>
        <taxon>Mycobacteriales</taxon>
        <taxon>Mycobacteriaceae</taxon>
        <taxon>Mycolicibacterium</taxon>
    </lineage>
</organism>
<comment type="caution">
    <text evidence="3">The sequence shown here is derived from an EMBL/GenBank/DDBJ whole genome shotgun (WGS) entry which is preliminary data.</text>
</comment>
<dbReference type="RefSeq" id="WP_280830816.1">
    <property type="nucleotide sequence ID" value="NZ_JARXVE010000001.1"/>
</dbReference>
<name>A0ABT6KTY5_9MYCO</name>
<keyword evidence="3" id="KW-0378">Hydrolase</keyword>
<keyword evidence="4" id="KW-1185">Reference proteome</keyword>
<dbReference type="GO" id="GO:0008233">
    <property type="term" value="F:peptidase activity"/>
    <property type="evidence" value="ECO:0007669"/>
    <property type="project" value="UniProtKB-KW"/>
</dbReference>
<evidence type="ECO:0000259" key="2">
    <source>
        <dbReference type="Pfam" id="PF02517"/>
    </source>
</evidence>
<keyword evidence="1" id="KW-1133">Transmembrane helix</keyword>
<dbReference type="PANTHER" id="PTHR36435:SF1">
    <property type="entry name" value="CAAX AMINO TERMINAL PROTEASE FAMILY PROTEIN"/>
    <property type="match status" value="1"/>
</dbReference>
<feature type="transmembrane region" description="Helical" evidence="1">
    <location>
        <begin position="90"/>
        <end position="112"/>
    </location>
</feature>
<dbReference type="Proteomes" id="UP001160130">
    <property type="component" value="Unassembled WGS sequence"/>
</dbReference>
<feature type="domain" description="CAAX prenyl protease 2/Lysostaphin resistance protein A-like" evidence="2">
    <location>
        <begin position="134"/>
        <end position="222"/>
    </location>
</feature>